<organism evidence="6 7">
    <name type="scientific">Metabacillus rhizolycopersici</name>
    <dbReference type="NCBI Taxonomy" id="2875709"/>
    <lineage>
        <taxon>Bacteria</taxon>
        <taxon>Bacillati</taxon>
        <taxon>Bacillota</taxon>
        <taxon>Bacilli</taxon>
        <taxon>Bacillales</taxon>
        <taxon>Bacillaceae</taxon>
        <taxon>Metabacillus</taxon>
    </lineage>
</organism>
<keyword evidence="2" id="KW-0805">Transcription regulation</keyword>
<dbReference type="RefSeq" id="WP_224142199.1">
    <property type="nucleotide sequence ID" value="NZ_JAIQUM010000158.1"/>
</dbReference>
<dbReference type="Proteomes" id="UP001165287">
    <property type="component" value="Unassembled WGS sequence"/>
</dbReference>
<dbReference type="Gene3D" id="3.40.190.290">
    <property type="match status" value="1"/>
</dbReference>
<accession>A0ABS7V0K3</accession>
<evidence type="ECO:0000313" key="6">
    <source>
        <dbReference type="EMBL" id="MBZ5753798.1"/>
    </source>
</evidence>
<evidence type="ECO:0000259" key="5">
    <source>
        <dbReference type="PROSITE" id="PS50931"/>
    </source>
</evidence>
<evidence type="ECO:0000256" key="3">
    <source>
        <dbReference type="ARBA" id="ARBA00023125"/>
    </source>
</evidence>
<evidence type="ECO:0000256" key="2">
    <source>
        <dbReference type="ARBA" id="ARBA00023015"/>
    </source>
</evidence>
<keyword evidence="3" id="KW-0238">DNA-binding</keyword>
<gene>
    <name evidence="6" type="ORF">K9V48_27210</name>
</gene>
<dbReference type="PROSITE" id="PS50931">
    <property type="entry name" value="HTH_LYSR"/>
    <property type="match status" value="1"/>
</dbReference>
<dbReference type="SUPFAM" id="SSF53850">
    <property type="entry name" value="Periplasmic binding protein-like II"/>
    <property type="match status" value="1"/>
</dbReference>
<evidence type="ECO:0000313" key="7">
    <source>
        <dbReference type="Proteomes" id="UP001165287"/>
    </source>
</evidence>
<feature type="domain" description="HTH lysR-type" evidence="5">
    <location>
        <begin position="1"/>
        <end position="58"/>
    </location>
</feature>
<dbReference type="CDD" id="cd05466">
    <property type="entry name" value="PBP2_LTTR_substrate"/>
    <property type="match status" value="1"/>
</dbReference>
<comment type="caution">
    <text evidence="6">The sequence shown here is derived from an EMBL/GenBank/DDBJ whole genome shotgun (WGS) entry which is preliminary data.</text>
</comment>
<evidence type="ECO:0000256" key="1">
    <source>
        <dbReference type="ARBA" id="ARBA00009437"/>
    </source>
</evidence>
<sequence>MEIELLKTFLLAAKKENFREVAEELMMTQSAVTKQIQKLEKVLNIQLFDRVQKRVTLNANGHYFLPRAIRLVKFEEQIVQEMKAFQAGYSQKVSLGVAPQIANSTLPFIIQHFKQLQPDVIIQIDILPSNEIGEAVFRQQIDIGLSKVPSTRELLTTMIANEPVMIVGPQPFDAEDFQLLIKKFPIYTHAFSPYWEQIERHLPRDCQIERLNQTEVIKTFIKQGMGIAFLPKSVVQTEVEKGELFAQIPQIDDDIFSATFIHTKYIHPLFDRFIQACITIYKK</sequence>
<protein>
    <submittedName>
        <fullName evidence="6">LysR family transcriptional regulator</fullName>
    </submittedName>
</protein>
<name>A0ABS7V0K3_9BACI</name>
<comment type="similarity">
    <text evidence="1">Belongs to the LysR transcriptional regulatory family.</text>
</comment>
<keyword evidence="7" id="KW-1185">Reference proteome</keyword>
<dbReference type="SUPFAM" id="SSF46785">
    <property type="entry name" value="Winged helix' DNA-binding domain"/>
    <property type="match status" value="1"/>
</dbReference>
<dbReference type="InterPro" id="IPR005119">
    <property type="entry name" value="LysR_subst-bd"/>
</dbReference>
<dbReference type="InterPro" id="IPR000847">
    <property type="entry name" value="LysR_HTH_N"/>
</dbReference>
<dbReference type="PANTHER" id="PTHR30126">
    <property type="entry name" value="HTH-TYPE TRANSCRIPTIONAL REGULATOR"/>
    <property type="match status" value="1"/>
</dbReference>
<dbReference type="Gene3D" id="1.10.10.10">
    <property type="entry name" value="Winged helix-like DNA-binding domain superfamily/Winged helix DNA-binding domain"/>
    <property type="match status" value="1"/>
</dbReference>
<reference evidence="6" key="1">
    <citation type="submission" date="2024-05" db="EMBL/GenBank/DDBJ databases">
        <title>Metabacillus sp. nov., isolated from the rhizosphere soil of tomato plants.</title>
        <authorList>
            <person name="Ma R."/>
        </authorList>
    </citation>
    <scope>NUCLEOTIDE SEQUENCE</scope>
    <source>
        <strain evidence="6">DBTR6</strain>
    </source>
</reference>
<evidence type="ECO:0000256" key="4">
    <source>
        <dbReference type="ARBA" id="ARBA00023163"/>
    </source>
</evidence>
<proteinExistence type="inferred from homology"/>
<dbReference type="Pfam" id="PF03466">
    <property type="entry name" value="LysR_substrate"/>
    <property type="match status" value="1"/>
</dbReference>
<keyword evidence="4" id="KW-0804">Transcription</keyword>
<dbReference type="EMBL" id="JAIQUM010000158">
    <property type="protein sequence ID" value="MBZ5753798.1"/>
    <property type="molecule type" value="Genomic_DNA"/>
</dbReference>
<dbReference type="InterPro" id="IPR036388">
    <property type="entry name" value="WH-like_DNA-bd_sf"/>
</dbReference>
<dbReference type="PANTHER" id="PTHR30126:SF64">
    <property type="entry name" value="HTH-TYPE TRANSCRIPTIONAL REGULATOR CITR"/>
    <property type="match status" value="1"/>
</dbReference>
<dbReference type="InterPro" id="IPR036390">
    <property type="entry name" value="WH_DNA-bd_sf"/>
</dbReference>
<dbReference type="PRINTS" id="PR00039">
    <property type="entry name" value="HTHLYSR"/>
</dbReference>
<dbReference type="Pfam" id="PF00126">
    <property type="entry name" value="HTH_1"/>
    <property type="match status" value="1"/>
</dbReference>